<dbReference type="GO" id="GO:0000155">
    <property type="term" value="F:phosphorelay sensor kinase activity"/>
    <property type="evidence" value="ECO:0007669"/>
    <property type="project" value="InterPro"/>
</dbReference>
<feature type="domain" description="GAF" evidence="4">
    <location>
        <begin position="25"/>
        <end position="150"/>
    </location>
</feature>
<dbReference type="Gene3D" id="1.10.287.130">
    <property type="match status" value="1"/>
</dbReference>
<protein>
    <recommendedName>
        <fullName evidence="2">histidine kinase</fullName>
        <ecNumber evidence="2">2.7.13.3</ecNumber>
    </recommendedName>
</protein>
<dbReference type="Proteomes" id="UP000182114">
    <property type="component" value="Unassembled WGS sequence"/>
</dbReference>
<keyword evidence="3" id="KW-0175">Coiled coil</keyword>
<dbReference type="InterPro" id="IPR036097">
    <property type="entry name" value="HisK_dim/P_sf"/>
</dbReference>
<dbReference type="EMBL" id="FNBD01000001">
    <property type="protein sequence ID" value="SDE47102.1"/>
    <property type="molecule type" value="Genomic_DNA"/>
</dbReference>
<evidence type="ECO:0000259" key="4">
    <source>
        <dbReference type="Pfam" id="PF01590"/>
    </source>
</evidence>
<organism evidence="5 6">
    <name type="scientific">Cellulophaga baltica</name>
    <dbReference type="NCBI Taxonomy" id="76594"/>
    <lineage>
        <taxon>Bacteria</taxon>
        <taxon>Pseudomonadati</taxon>
        <taxon>Bacteroidota</taxon>
        <taxon>Flavobacteriia</taxon>
        <taxon>Flavobacteriales</taxon>
        <taxon>Flavobacteriaceae</taxon>
        <taxon>Cellulophaga</taxon>
    </lineage>
</organism>
<dbReference type="SUPFAM" id="SSF47384">
    <property type="entry name" value="Homodimeric domain of signal transducing histidine kinase"/>
    <property type="match status" value="1"/>
</dbReference>
<sequence length="241" mass="27398">MSSNNENERLETVQRFLQLDYNKSTEFQDIVDLASQLCEMSVALITLLDKNVNWLKVRSGVDLEVMPRETSFCQYGIQQDNILIIPDATKDSRFNNNPLVQSDPNLRFYAGAPLILKNGLKLGTLCLFDLKPNNLTVLQQKTLSVLSRQVTFLMELELSHKLLQQQIKETESKNESLRKIAQFQSHQIRQPLTAIMGLIELVNDGAQPVDEGWLKMFSKAINNFDTTIHDIVSESIGSEDL</sequence>
<keyword evidence="6" id="KW-1185">Reference proteome</keyword>
<name>A0A1G7D6B2_9FLAO</name>
<dbReference type="InterPro" id="IPR029016">
    <property type="entry name" value="GAF-like_dom_sf"/>
</dbReference>
<dbReference type="PANTHER" id="PTHR43102">
    <property type="entry name" value="SLR1143 PROTEIN"/>
    <property type="match status" value="1"/>
</dbReference>
<evidence type="ECO:0000256" key="1">
    <source>
        <dbReference type="ARBA" id="ARBA00000085"/>
    </source>
</evidence>
<dbReference type="PANTHER" id="PTHR43102:SF2">
    <property type="entry name" value="GAF DOMAIN-CONTAINING PROTEIN"/>
    <property type="match status" value="1"/>
</dbReference>
<dbReference type="Pfam" id="PF01590">
    <property type="entry name" value="GAF"/>
    <property type="match status" value="1"/>
</dbReference>
<dbReference type="EC" id="2.7.13.3" evidence="2"/>
<reference evidence="6" key="1">
    <citation type="submission" date="2016-10" db="EMBL/GenBank/DDBJ databases">
        <authorList>
            <person name="Varghese N."/>
            <person name="Submissions S."/>
        </authorList>
    </citation>
    <scope>NUCLEOTIDE SEQUENCE [LARGE SCALE GENOMIC DNA]</scope>
    <source>
        <strain evidence="6">DSM 24729</strain>
    </source>
</reference>
<dbReference type="InterPro" id="IPR003661">
    <property type="entry name" value="HisK_dim/P_dom"/>
</dbReference>
<gene>
    <name evidence="5" type="ORF">SAMN04487992_101375</name>
</gene>
<dbReference type="CDD" id="cd00082">
    <property type="entry name" value="HisKA"/>
    <property type="match status" value="1"/>
</dbReference>
<dbReference type="SUPFAM" id="SSF55781">
    <property type="entry name" value="GAF domain-like"/>
    <property type="match status" value="1"/>
</dbReference>
<dbReference type="InterPro" id="IPR003018">
    <property type="entry name" value="GAF"/>
</dbReference>
<proteinExistence type="predicted"/>
<dbReference type="Gene3D" id="3.30.450.40">
    <property type="match status" value="1"/>
</dbReference>
<dbReference type="AlphaFoldDB" id="A0A1G7D6B2"/>
<comment type="catalytic activity">
    <reaction evidence="1">
        <text>ATP + protein L-histidine = ADP + protein N-phospho-L-histidine.</text>
        <dbReference type="EC" id="2.7.13.3"/>
    </reaction>
</comment>
<accession>A0A1G7D6B2</accession>
<evidence type="ECO:0000313" key="5">
    <source>
        <dbReference type="EMBL" id="SDE47102.1"/>
    </source>
</evidence>
<evidence type="ECO:0000313" key="6">
    <source>
        <dbReference type="Proteomes" id="UP000182114"/>
    </source>
</evidence>
<feature type="coiled-coil region" evidence="3">
    <location>
        <begin position="153"/>
        <end position="180"/>
    </location>
</feature>
<evidence type="ECO:0000256" key="2">
    <source>
        <dbReference type="ARBA" id="ARBA00012438"/>
    </source>
</evidence>
<evidence type="ECO:0000256" key="3">
    <source>
        <dbReference type="SAM" id="Coils"/>
    </source>
</evidence>